<evidence type="ECO:0000313" key="1">
    <source>
        <dbReference type="EMBL" id="GMN50361.1"/>
    </source>
</evidence>
<name>A0AA88AX08_FICCA</name>
<dbReference type="Proteomes" id="UP001187192">
    <property type="component" value="Unassembled WGS sequence"/>
</dbReference>
<sequence length="97" mass="10750">MAVKPNAEDKVVDQTTYMAVLKPPESGFTAERLFKEKVGSVFPARRPSVKRLILDLILQLFSASEPETRNVKTPRPTRATSVYCVNPYSPERGGGVN</sequence>
<dbReference type="AlphaFoldDB" id="A0AA88AX08"/>
<dbReference type="EMBL" id="BTGU01000033">
    <property type="protein sequence ID" value="GMN50361.1"/>
    <property type="molecule type" value="Genomic_DNA"/>
</dbReference>
<protein>
    <submittedName>
        <fullName evidence="1">Uncharacterized protein</fullName>
    </submittedName>
</protein>
<organism evidence="1 2">
    <name type="scientific">Ficus carica</name>
    <name type="common">Common fig</name>
    <dbReference type="NCBI Taxonomy" id="3494"/>
    <lineage>
        <taxon>Eukaryota</taxon>
        <taxon>Viridiplantae</taxon>
        <taxon>Streptophyta</taxon>
        <taxon>Embryophyta</taxon>
        <taxon>Tracheophyta</taxon>
        <taxon>Spermatophyta</taxon>
        <taxon>Magnoliopsida</taxon>
        <taxon>eudicotyledons</taxon>
        <taxon>Gunneridae</taxon>
        <taxon>Pentapetalae</taxon>
        <taxon>rosids</taxon>
        <taxon>fabids</taxon>
        <taxon>Rosales</taxon>
        <taxon>Moraceae</taxon>
        <taxon>Ficeae</taxon>
        <taxon>Ficus</taxon>
    </lineage>
</organism>
<comment type="caution">
    <text evidence="1">The sequence shown here is derived from an EMBL/GenBank/DDBJ whole genome shotgun (WGS) entry which is preliminary data.</text>
</comment>
<evidence type="ECO:0000313" key="2">
    <source>
        <dbReference type="Proteomes" id="UP001187192"/>
    </source>
</evidence>
<accession>A0AA88AX08</accession>
<keyword evidence="2" id="KW-1185">Reference proteome</keyword>
<proteinExistence type="predicted"/>
<gene>
    <name evidence="1" type="ORF">TIFTF001_019530</name>
</gene>
<reference evidence="1" key="1">
    <citation type="submission" date="2023-07" db="EMBL/GenBank/DDBJ databases">
        <title>draft genome sequence of fig (Ficus carica).</title>
        <authorList>
            <person name="Takahashi T."/>
            <person name="Nishimura K."/>
        </authorList>
    </citation>
    <scope>NUCLEOTIDE SEQUENCE</scope>
</reference>